<feature type="compositionally biased region" description="Basic and acidic residues" evidence="11">
    <location>
        <begin position="1967"/>
        <end position="1977"/>
    </location>
</feature>
<dbReference type="PROSITE" id="PS50157">
    <property type="entry name" value="ZINC_FINGER_C2H2_2"/>
    <property type="match status" value="4"/>
</dbReference>
<dbReference type="OrthoDB" id="10042249at2759"/>
<feature type="compositionally biased region" description="Basic and acidic residues" evidence="11">
    <location>
        <begin position="1345"/>
        <end position="1357"/>
    </location>
</feature>
<dbReference type="SMART" id="SM00355">
    <property type="entry name" value="ZnF_C2H2"/>
    <property type="match status" value="4"/>
</dbReference>
<feature type="compositionally biased region" description="Polar residues" evidence="11">
    <location>
        <begin position="364"/>
        <end position="399"/>
    </location>
</feature>
<feature type="compositionally biased region" description="Acidic residues" evidence="11">
    <location>
        <begin position="1682"/>
        <end position="1691"/>
    </location>
</feature>
<organism evidence="13 14">
    <name type="scientific">Paramormyrops kingsleyae</name>
    <dbReference type="NCBI Taxonomy" id="1676925"/>
    <lineage>
        <taxon>Eukaryota</taxon>
        <taxon>Metazoa</taxon>
        <taxon>Chordata</taxon>
        <taxon>Craniata</taxon>
        <taxon>Vertebrata</taxon>
        <taxon>Euteleostomi</taxon>
        <taxon>Actinopterygii</taxon>
        <taxon>Neopterygii</taxon>
        <taxon>Teleostei</taxon>
        <taxon>Osteoglossocephala</taxon>
        <taxon>Osteoglossomorpha</taxon>
        <taxon>Osteoglossiformes</taxon>
        <taxon>Mormyridae</taxon>
        <taxon>Paramormyrops</taxon>
    </lineage>
</organism>
<name>A0A3B3TCX4_9TELE</name>
<feature type="compositionally biased region" description="Basic and acidic residues" evidence="11">
    <location>
        <begin position="1692"/>
        <end position="1702"/>
    </location>
</feature>
<feature type="region of interest" description="Disordered" evidence="11">
    <location>
        <begin position="772"/>
        <end position="936"/>
    </location>
</feature>
<feature type="region of interest" description="Disordered" evidence="11">
    <location>
        <begin position="251"/>
        <end position="272"/>
    </location>
</feature>
<evidence type="ECO:0000256" key="11">
    <source>
        <dbReference type="SAM" id="MobiDB-lite"/>
    </source>
</evidence>
<feature type="compositionally biased region" description="Polar residues" evidence="11">
    <location>
        <begin position="536"/>
        <end position="545"/>
    </location>
</feature>
<accession>A0A3B3TCX4</accession>
<dbReference type="Ensembl" id="ENSPKIT00000021174.1">
    <property type="protein sequence ID" value="ENSPKIP00000040156.1"/>
    <property type="gene ID" value="ENSPKIG00000017238.1"/>
</dbReference>
<feature type="region of interest" description="Disordered" evidence="11">
    <location>
        <begin position="645"/>
        <end position="666"/>
    </location>
</feature>
<dbReference type="Gene3D" id="3.30.160.60">
    <property type="entry name" value="Classic Zinc Finger"/>
    <property type="match status" value="4"/>
</dbReference>
<protein>
    <submittedName>
        <fullName evidence="13">HIVEP zinc finger 2</fullName>
    </submittedName>
</protein>
<feature type="domain" description="C2H2-type" evidence="12">
    <location>
        <begin position="201"/>
        <end position="228"/>
    </location>
</feature>
<evidence type="ECO:0000256" key="2">
    <source>
        <dbReference type="ARBA" id="ARBA00022553"/>
    </source>
</evidence>
<dbReference type="InterPro" id="IPR036236">
    <property type="entry name" value="Znf_C2H2_sf"/>
</dbReference>
<feature type="region of interest" description="Disordered" evidence="11">
    <location>
        <begin position="2103"/>
        <end position="2122"/>
    </location>
</feature>
<feature type="region of interest" description="Disordered" evidence="11">
    <location>
        <begin position="2055"/>
        <end position="2089"/>
    </location>
</feature>
<feature type="compositionally biased region" description="Low complexity" evidence="11">
    <location>
        <begin position="896"/>
        <end position="916"/>
    </location>
</feature>
<evidence type="ECO:0000256" key="1">
    <source>
        <dbReference type="ARBA" id="ARBA00004123"/>
    </source>
</evidence>
<gene>
    <name evidence="13" type="primary">HIVEP2</name>
</gene>
<evidence type="ECO:0000259" key="12">
    <source>
        <dbReference type="PROSITE" id="PS50157"/>
    </source>
</evidence>
<keyword evidence="8" id="KW-0804">Transcription</keyword>
<sequence length="2122" mass="232789">MEPPESVIGQTSKVEAREKTDEGAGISAPTVSTKRSTFADSKGKGYAQLGSRRCLAEEHFGKELSSVVGQSSLERQCTQRCPRGYSYRLRLSNQQKPKQKGSLAGANPPADPEVLASPLIGQLQLRTSGQQADFLCRNSPRVPTSFSQTSQSGIDQLGGMLRKVPKSKKPGKYVCHYCGRACAKPSVLKKHIRSHTGERPYPCIPCGFSFKTKSNLYKHKKSHAHSVKAGLIPFSELTSVCKGVDPSSLGGEAEVHSDYEQSTDTDEESAAFLSKGSPVPRISLAADRSIMAIGPDCTQSAEELIATPKEVPIVVASEQGIPCTVGECPWFTDINISGHRSSGDEFPTIKQKLALRLTGKKGQDSGTSMNLLSPHSKGSTDSGYFSRSESAEQQISPPNTNAKSYEEIMFGKFYKLGPRSRQTVPIAMAKVTSSDRNIINIQDKSNTMPGSGIGKALECHKSCHYTKDEKLINPIHQNVTTFLRDDVDSQMKISSLPRQYSPNFCQIATSPSEVLPDTGPLVRSNSVPTPPAGNLSAPQGLQGSHSFDERMTSDTGFYRSSVGLRRLRRQAAFEFIAHEGHMEHDNSGTSSKNIFPPPGTVQLDENIPSLSDLKGHGSYSSSIEGYPEVLGPVRVMHHKQVTEIATRKRRKKKSVGDEEDFPIQHDNDFDSSVEMLATDYDSRQEHQDGFRRAFTGIGQLYSIHREPENLATGTCMATDETVLISDLDRKTGGNVISVIQHTNSLSRPSSFEKSDSIDQTFHPLGTLAGQYLEQPDSEKPGEVHLSDQKRSGHTELQQMGSEPADQSYRLPHKLVRQANIQVPEIRVTEEPDKPEEGPDTSNKESEKHVEDFQWPQRSETLSQLPAEKLPPKKKRLRLAEMEHSSGESSFESTCTSLSRSPSQESHLSPSSSFSMSFDREESNKSASPAKQDDFGKQSEFLTVPCSGRTLPVRNQSQRKEVRRSSSEQTACVLNAEVPEIRSKSFDYGGLLSSSNLSDVYGSASAMKERRRGYLVRQAPLSVFPESVTQDKGLALKIKEEQIEGNSSPLLHSLWLSTPSSLTERPNSSPAYDVALSSKGEDSHPGTGFLKQRTSHLLEQQREHWSTEALNKELIGKPAILSPQSEVFCQSELTQRPYLPRASPWSLSDLLSKAFSGSTGLLQPFQTILPPEIAGSQPPPPDTSVPVRIQTQVPSYCSVMYTTVSQILATHSQSNSSAMAICNLKDNTSYTKTSSNDGKVFSLPHIPSNTNEPVHYPLWKLQEVKPARMNTGIPLTLTSGTISTTDASGTGGNKRILSPANSVELFIETKQQKRVKEEKMYGQIVEELSAVELDNTRVTKASGKSQKSDLKSRGSADYQKRMSASPLLHLPSTVVTLPAAEPHLQGVVDTREGMQSPESLDIDEPYPPTAEIQEMMDSKAPLKMLVEIATSQDSTIMGSTILLADVGHDQMSSQFPSLCTSTSVSWCFLNYTKPNTAQTSSIASVYGSWFVSSYNPNPPDLNTKTSLALLRSKQRKTAESYTMASMYPQGTGKVVSSLLWKQKFDQEKPEVMQLDVKLEKRTKDSNIRERVAEGYRQKEPSGKAAEPNRIKIFDGGYKSNEDYVYVRGRGRGKYICEECGIRCKKPSMLKKHIRTHTDVRPYVCKFCNFAFKTKGNLTKHMKSKAHMKKCVELGVSLTSVETPEAEEADNVDEGQRAPWKSDRTGVIAEHQFSDADDSEGVEEEADENEEDDDEDEEYEGDSTPRTRSRSTSPQLSGSPSVPITASAVSLGASSDFPYPAARQPLFGLPDIQLRQKGDRACKAQMVEGQRSTQGLTGDEHEKSLNMAGSLDKTSALSPEHSFTTTDFSPSSLPSPGYDSSPHRDPSPTPHRYLCPSRDLLSQGHLRHVSPKKDISIRRGFSPRAHSSTDLIARPVSPGRDITCKRELSPRSRHRGTIRPVSPRRGMHHHSVPWSQGLNLPSELTTFDSRSDVNMEQRKSSPQTSHLPSEDHRSLVPPSTQQGLFSHLPLHSQLLVRTPVSTVPIGGIQMVPAAPLSAGGLLKNTLGEAVASTVPFQRGEASRKAAGEGLPVPTPERVSQDAGDKAGAPDESVQICMKAIASLRISAQEHPDDRQPPSHPHVNS</sequence>
<keyword evidence="4" id="KW-0677">Repeat</keyword>
<dbReference type="PROSITE" id="PS00028">
    <property type="entry name" value="ZINC_FINGER_C2H2_1"/>
    <property type="match status" value="4"/>
</dbReference>
<feature type="compositionally biased region" description="Acidic residues" evidence="11">
    <location>
        <begin position="1713"/>
        <end position="1739"/>
    </location>
</feature>
<dbReference type="GeneTree" id="ENSGT00940000156512"/>
<reference evidence="13" key="1">
    <citation type="submission" date="2025-08" db="UniProtKB">
        <authorList>
            <consortium name="Ensembl"/>
        </authorList>
    </citation>
    <scope>IDENTIFICATION</scope>
</reference>
<feature type="compositionally biased region" description="Basic and acidic residues" evidence="11">
    <location>
        <begin position="2076"/>
        <end position="2086"/>
    </location>
</feature>
<feature type="region of interest" description="Disordered" evidence="11">
    <location>
        <begin position="90"/>
        <end position="112"/>
    </location>
</feature>
<feature type="region of interest" description="Disordered" evidence="11">
    <location>
        <begin position="360"/>
        <end position="399"/>
    </location>
</feature>
<keyword evidence="14" id="KW-1185">Reference proteome</keyword>
<feature type="region of interest" description="Disordered" evidence="11">
    <location>
        <begin position="519"/>
        <end position="549"/>
    </location>
</feature>
<evidence type="ECO:0000313" key="13">
    <source>
        <dbReference type="Ensembl" id="ENSPKIP00000040156.1"/>
    </source>
</evidence>
<feature type="domain" description="C2H2-type" evidence="12">
    <location>
        <begin position="1613"/>
        <end position="1640"/>
    </location>
</feature>
<keyword evidence="5 10" id="KW-0863">Zinc-finger</keyword>
<dbReference type="PANTHER" id="PTHR45944">
    <property type="entry name" value="SCHNURRI, ISOFORM F"/>
    <property type="match status" value="1"/>
</dbReference>
<feature type="region of interest" description="Disordered" evidence="11">
    <location>
        <begin position="1"/>
        <end position="45"/>
    </location>
</feature>
<feature type="compositionally biased region" description="Polar residues" evidence="11">
    <location>
        <begin position="886"/>
        <end position="895"/>
    </location>
</feature>
<feature type="domain" description="C2H2-type" evidence="12">
    <location>
        <begin position="1641"/>
        <end position="1665"/>
    </location>
</feature>
<evidence type="ECO:0000313" key="14">
    <source>
        <dbReference type="Proteomes" id="UP000261540"/>
    </source>
</evidence>
<evidence type="ECO:0000256" key="9">
    <source>
        <dbReference type="ARBA" id="ARBA00023242"/>
    </source>
</evidence>
<feature type="region of interest" description="Disordered" evidence="11">
    <location>
        <begin position="1338"/>
        <end position="1357"/>
    </location>
</feature>
<evidence type="ECO:0000256" key="7">
    <source>
        <dbReference type="ARBA" id="ARBA00023015"/>
    </source>
</evidence>
<feature type="compositionally biased region" description="Basic and acidic residues" evidence="11">
    <location>
        <begin position="2105"/>
        <end position="2114"/>
    </location>
</feature>
<evidence type="ECO:0000256" key="10">
    <source>
        <dbReference type="PROSITE-ProRule" id="PRU00042"/>
    </source>
</evidence>
<dbReference type="GO" id="GO:0000981">
    <property type="term" value="F:DNA-binding transcription factor activity, RNA polymerase II-specific"/>
    <property type="evidence" value="ECO:0007669"/>
    <property type="project" value="TreeGrafter"/>
</dbReference>
<keyword evidence="2" id="KW-0597">Phosphoprotein</keyword>
<dbReference type="GO" id="GO:0000978">
    <property type="term" value="F:RNA polymerase II cis-regulatory region sequence-specific DNA binding"/>
    <property type="evidence" value="ECO:0007669"/>
    <property type="project" value="TreeGrafter"/>
</dbReference>
<evidence type="ECO:0000256" key="8">
    <source>
        <dbReference type="ARBA" id="ARBA00023163"/>
    </source>
</evidence>
<dbReference type="FunFam" id="3.30.160.60:FF:000033">
    <property type="entry name" value="Immunodeficiency virus type I enhancer binding protein 1"/>
    <property type="match status" value="2"/>
</dbReference>
<dbReference type="GO" id="GO:0005634">
    <property type="term" value="C:nucleus"/>
    <property type="evidence" value="ECO:0007669"/>
    <property type="project" value="UniProtKB-SubCell"/>
</dbReference>
<feature type="compositionally biased region" description="Polar residues" evidence="11">
    <location>
        <begin position="1951"/>
        <end position="1966"/>
    </location>
</feature>
<feature type="compositionally biased region" description="Basic and acidic residues" evidence="11">
    <location>
        <begin position="826"/>
        <end position="851"/>
    </location>
</feature>
<feature type="compositionally biased region" description="Basic and acidic residues" evidence="11">
    <location>
        <begin position="776"/>
        <end position="793"/>
    </location>
</feature>
<proteinExistence type="predicted"/>
<keyword evidence="7" id="KW-0805">Transcription regulation</keyword>
<feature type="compositionally biased region" description="Low complexity" evidence="11">
    <location>
        <begin position="1740"/>
        <end position="1752"/>
    </location>
</feature>
<feature type="compositionally biased region" description="Polar residues" evidence="11">
    <location>
        <begin position="1830"/>
        <end position="1852"/>
    </location>
</feature>
<dbReference type="GO" id="GO:0008270">
    <property type="term" value="F:zinc ion binding"/>
    <property type="evidence" value="ECO:0007669"/>
    <property type="project" value="UniProtKB-KW"/>
</dbReference>
<evidence type="ECO:0000256" key="6">
    <source>
        <dbReference type="ARBA" id="ARBA00022833"/>
    </source>
</evidence>
<evidence type="ECO:0000256" key="4">
    <source>
        <dbReference type="ARBA" id="ARBA00022737"/>
    </source>
</evidence>
<dbReference type="PANTHER" id="PTHR45944:SF1">
    <property type="entry name" value="TRANSCRIPTION FACTOR HIVEP2"/>
    <property type="match status" value="1"/>
</dbReference>
<dbReference type="Pfam" id="PF00096">
    <property type="entry name" value="zf-C2H2"/>
    <property type="match status" value="3"/>
</dbReference>
<feature type="compositionally biased region" description="Polar residues" evidence="11">
    <location>
        <begin position="29"/>
        <end position="39"/>
    </location>
</feature>
<dbReference type="FunFam" id="3.30.160.60:FF:000594">
    <property type="entry name" value="Transcription factor HIVEP2"/>
    <property type="match status" value="1"/>
</dbReference>
<feature type="region of interest" description="Disordered" evidence="11">
    <location>
        <begin position="1798"/>
        <end position="2002"/>
    </location>
</feature>
<reference evidence="13" key="2">
    <citation type="submission" date="2025-09" db="UniProtKB">
        <authorList>
            <consortium name="Ensembl"/>
        </authorList>
    </citation>
    <scope>IDENTIFICATION</scope>
</reference>
<dbReference type="STRING" id="1676925.ENSPKIP00000040156"/>
<keyword evidence="3" id="KW-0479">Metal-binding</keyword>
<dbReference type="SUPFAM" id="SSF57667">
    <property type="entry name" value="beta-beta-alpha zinc fingers"/>
    <property type="match status" value="2"/>
</dbReference>
<dbReference type="InterPro" id="IPR013087">
    <property type="entry name" value="Znf_C2H2_type"/>
</dbReference>
<dbReference type="Proteomes" id="UP000261540">
    <property type="component" value="Unplaced"/>
</dbReference>
<dbReference type="InterPro" id="IPR051969">
    <property type="entry name" value="Zinc-finger_DNA-bd_regulators"/>
</dbReference>
<evidence type="ECO:0000256" key="5">
    <source>
        <dbReference type="ARBA" id="ARBA00022771"/>
    </source>
</evidence>
<evidence type="ECO:0000256" key="3">
    <source>
        <dbReference type="ARBA" id="ARBA00022723"/>
    </source>
</evidence>
<feature type="domain" description="C2H2-type" evidence="12">
    <location>
        <begin position="173"/>
        <end position="200"/>
    </location>
</feature>
<feature type="region of interest" description="Disordered" evidence="11">
    <location>
        <begin position="1680"/>
        <end position="1761"/>
    </location>
</feature>
<keyword evidence="9" id="KW-0539">Nucleus</keyword>
<keyword evidence="6" id="KW-0862">Zinc</keyword>
<comment type="subcellular location">
    <subcellularLocation>
        <location evidence="1">Nucleus</location>
    </subcellularLocation>
</comment>